<evidence type="ECO:0000256" key="1">
    <source>
        <dbReference type="SAM" id="MobiDB-lite"/>
    </source>
</evidence>
<dbReference type="EMBL" id="CH473979">
    <property type="protein sequence ID" value="EDM07508.1"/>
    <property type="molecule type" value="Genomic_DNA"/>
</dbReference>
<dbReference type="EMBL" id="CH473979">
    <property type="protein sequence ID" value="EDM07510.1"/>
    <property type="molecule type" value="Genomic_DNA"/>
</dbReference>
<name>A6JAM4_RAT</name>
<feature type="region of interest" description="Disordered" evidence="1">
    <location>
        <begin position="1"/>
        <end position="20"/>
    </location>
</feature>
<evidence type="ECO:0000313" key="2">
    <source>
        <dbReference type="EMBL" id="EDM07507.1"/>
    </source>
</evidence>
<dbReference type="EMBL" id="CH473979">
    <property type="protein sequence ID" value="EDM07507.1"/>
    <property type="molecule type" value="Genomic_DNA"/>
</dbReference>
<dbReference type="AlphaFoldDB" id="A6JAM4"/>
<evidence type="ECO:0000313" key="3">
    <source>
        <dbReference type="Proteomes" id="UP000234681"/>
    </source>
</evidence>
<organism evidence="2 3">
    <name type="scientific">Rattus norvegicus</name>
    <name type="common">Rat</name>
    <dbReference type="NCBI Taxonomy" id="10116"/>
    <lineage>
        <taxon>Eukaryota</taxon>
        <taxon>Metazoa</taxon>
        <taxon>Chordata</taxon>
        <taxon>Craniata</taxon>
        <taxon>Vertebrata</taxon>
        <taxon>Euteleostomi</taxon>
        <taxon>Mammalia</taxon>
        <taxon>Eutheria</taxon>
        <taxon>Euarchontoglires</taxon>
        <taxon>Glires</taxon>
        <taxon>Rodentia</taxon>
        <taxon>Myomorpha</taxon>
        <taxon>Muroidea</taxon>
        <taxon>Muridae</taxon>
        <taxon>Murinae</taxon>
        <taxon>Rattus</taxon>
    </lineage>
</organism>
<dbReference type="EMBL" id="CH473979">
    <property type="protein sequence ID" value="EDM07509.1"/>
    <property type="molecule type" value="Genomic_DNA"/>
</dbReference>
<reference evidence="2" key="1">
    <citation type="journal article" date="2005" name="Genome Res.">
        <title>Gene and alternative splicing annotation with AIR.</title>
        <authorList>
            <person name="Florea L."/>
            <person name="Di Francesco V."/>
            <person name="Miller J."/>
            <person name="Turner R."/>
            <person name="Yao A."/>
            <person name="Harris M."/>
            <person name="Walenz B."/>
            <person name="Mobarry C."/>
            <person name="Merkulov G.V."/>
            <person name="Charlab R."/>
            <person name="Dew I."/>
            <person name="Deng Z."/>
            <person name="Istrail S."/>
            <person name="Li P."/>
            <person name="Sutton G."/>
        </authorList>
    </citation>
    <scope>NUCLEOTIDE SEQUENCE</scope>
    <source>
        <strain evidence="2">BN</strain>
    </source>
</reference>
<protein>
    <submittedName>
        <fullName evidence="2">Similar to RIKEN cDNA 2410002F23, isoform CRA_a</fullName>
    </submittedName>
</protein>
<dbReference type="Proteomes" id="UP000234681">
    <property type="component" value="Chromosome 1"/>
</dbReference>
<reference evidence="2 3" key="2">
    <citation type="submission" date="2005-09" db="EMBL/GenBank/DDBJ databases">
        <authorList>
            <person name="Mural R.J."/>
            <person name="Li P.W."/>
            <person name="Adams M.D."/>
            <person name="Amanatides P.G."/>
            <person name="Baden-Tillson H."/>
            <person name="Barnstead M."/>
            <person name="Chin S.H."/>
            <person name="Dew I."/>
            <person name="Evans C.A."/>
            <person name="Ferriera S."/>
            <person name="Flanigan M."/>
            <person name="Fosler C."/>
            <person name="Glodek A."/>
            <person name="Gu Z."/>
            <person name="Holt R.A."/>
            <person name="Jennings D."/>
            <person name="Kraft C.L."/>
            <person name="Lu F."/>
            <person name="Nguyen T."/>
            <person name="Nusskern D.R."/>
            <person name="Pfannkoch C.M."/>
            <person name="Sitter C."/>
            <person name="Sutton G.G."/>
            <person name="Venter J.C."/>
            <person name="Wang Z."/>
            <person name="Woodage T."/>
            <person name="Zheng X.H."/>
            <person name="Zhong F."/>
        </authorList>
    </citation>
    <scope>NUCLEOTIDE SEQUENCE [LARGE SCALE GENOMIC DNA]</scope>
    <source>
        <strain evidence="2">BN</strain>
        <strain evidence="3">BN, Sprague-Dawley</strain>
    </source>
</reference>
<sequence>MSLLPKMPFPGHHGHHSGLPDNPLPFLETLSCRTQRSEGGRSSAVWLGPMAMNLQEVRTGEGTGAGVGIGRGGS</sequence>
<gene>
    <name evidence="2" type="primary">RGD1309326</name>
    <name evidence="2" type="ORF">rCG_54444</name>
</gene>
<proteinExistence type="predicted"/>
<accession>A6JAM4</accession>